<organism evidence="2 3">
    <name type="scientific">Colletotrichum trifolii</name>
    <dbReference type="NCBI Taxonomy" id="5466"/>
    <lineage>
        <taxon>Eukaryota</taxon>
        <taxon>Fungi</taxon>
        <taxon>Dikarya</taxon>
        <taxon>Ascomycota</taxon>
        <taxon>Pezizomycotina</taxon>
        <taxon>Sordariomycetes</taxon>
        <taxon>Hypocreomycetidae</taxon>
        <taxon>Glomerellales</taxon>
        <taxon>Glomerellaceae</taxon>
        <taxon>Colletotrichum</taxon>
        <taxon>Colletotrichum orbiculare species complex</taxon>
    </lineage>
</organism>
<protein>
    <submittedName>
        <fullName evidence="2">Uncharacterized protein</fullName>
    </submittedName>
</protein>
<gene>
    <name evidence="2" type="ORF">CTRI78_v000505</name>
</gene>
<sequence length="145" mass="16282">MSTYRTSNYDRNIGRDPYDYHNRRDGERDRRSRDYDRDHDRSSDRGRDRSRDRSPTEVVTEVVTEAVIEAAIEAATGVAAALGPRTDTRDIVMESAPTQIAMTVSAWTLDTNTSRIRTAGAQVYPQVPSCGEDSRGLASRIETQL</sequence>
<comment type="caution">
    <text evidence="2">The sequence shown here is derived from an EMBL/GenBank/DDBJ whole genome shotgun (WGS) entry which is preliminary data.</text>
</comment>
<evidence type="ECO:0000256" key="1">
    <source>
        <dbReference type="SAM" id="MobiDB-lite"/>
    </source>
</evidence>
<reference evidence="2 3" key="1">
    <citation type="submission" date="2018-12" db="EMBL/GenBank/DDBJ databases">
        <title>Genome sequence and assembly of Colletotrichum trifolii.</title>
        <authorList>
            <person name="Gan P."/>
            <person name="Shirasu K."/>
        </authorList>
    </citation>
    <scope>NUCLEOTIDE SEQUENCE [LARGE SCALE GENOMIC DNA]</scope>
    <source>
        <strain evidence="2 3">543-2</strain>
    </source>
</reference>
<proteinExistence type="predicted"/>
<feature type="compositionally biased region" description="Polar residues" evidence="1">
    <location>
        <begin position="1"/>
        <end position="10"/>
    </location>
</feature>
<dbReference type="AlphaFoldDB" id="A0A4V3HXH6"/>
<evidence type="ECO:0000313" key="3">
    <source>
        <dbReference type="Proteomes" id="UP000295703"/>
    </source>
</evidence>
<feature type="region of interest" description="Disordered" evidence="1">
    <location>
        <begin position="1"/>
        <end position="59"/>
    </location>
</feature>
<feature type="compositionally biased region" description="Basic and acidic residues" evidence="1">
    <location>
        <begin position="12"/>
        <end position="55"/>
    </location>
</feature>
<name>A0A4V3HXH6_COLTR</name>
<evidence type="ECO:0000313" key="2">
    <source>
        <dbReference type="EMBL" id="TDZ74574.1"/>
    </source>
</evidence>
<dbReference type="Proteomes" id="UP000295703">
    <property type="component" value="Unassembled WGS sequence"/>
</dbReference>
<dbReference type="EMBL" id="RYZW01000003">
    <property type="protein sequence ID" value="TDZ74574.1"/>
    <property type="molecule type" value="Genomic_DNA"/>
</dbReference>
<keyword evidence="3" id="KW-1185">Reference proteome</keyword>
<accession>A0A4V3HXH6</accession>